<dbReference type="PANTHER" id="PTHR43861">
    <property type="entry name" value="TRANS-ACONITATE 2-METHYLTRANSFERASE-RELATED"/>
    <property type="match status" value="1"/>
</dbReference>
<dbReference type="InterPro" id="IPR013216">
    <property type="entry name" value="Methyltransf_11"/>
</dbReference>
<dbReference type="AlphaFoldDB" id="A0A6B2LMK3"/>
<evidence type="ECO:0000259" key="1">
    <source>
        <dbReference type="Pfam" id="PF08241"/>
    </source>
</evidence>
<name>A0A6B2LMK3_9EUKA</name>
<dbReference type="Pfam" id="PF08241">
    <property type="entry name" value="Methyltransf_11"/>
    <property type="match status" value="1"/>
</dbReference>
<dbReference type="EMBL" id="GIBP01009327">
    <property type="protein sequence ID" value="NDV38296.1"/>
    <property type="molecule type" value="Transcribed_RNA"/>
</dbReference>
<dbReference type="PANTHER" id="PTHR43861:SF1">
    <property type="entry name" value="TRANS-ACONITATE 2-METHYLTRANSFERASE"/>
    <property type="match status" value="1"/>
</dbReference>
<dbReference type="CDD" id="cd02440">
    <property type="entry name" value="AdoMet_MTases"/>
    <property type="match status" value="1"/>
</dbReference>
<evidence type="ECO:0000313" key="2">
    <source>
        <dbReference type="EMBL" id="NDV38296.1"/>
    </source>
</evidence>
<accession>A0A6B2LMK3</accession>
<reference evidence="2" key="1">
    <citation type="journal article" date="2020" name="J. Eukaryot. Microbiol.">
        <title>De novo Sequencing, Assembly and Annotation of the Transcriptome for the Free-Living Testate Amoeba Arcella intermedia.</title>
        <authorList>
            <person name="Ribeiro G.M."/>
            <person name="Porfirio-Sousa A.L."/>
            <person name="Maurer-Alcala X.X."/>
            <person name="Katz L.A."/>
            <person name="Lahr D.J.G."/>
        </authorList>
    </citation>
    <scope>NUCLEOTIDE SEQUENCE</scope>
</reference>
<organism evidence="2">
    <name type="scientific">Arcella intermedia</name>
    <dbReference type="NCBI Taxonomy" id="1963864"/>
    <lineage>
        <taxon>Eukaryota</taxon>
        <taxon>Amoebozoa</taxon>
        <taxon>Tubulinea</taxon>
        <taxon>Elardia</taxon>
        <taxon>Arcellinida</taxon>
        <taxon>Sphaerothecina</taxon>
        <taxon>Arcellidae</taxon>
        <taxon>Arcella</taxon>
    </lineage>
</organism>
<dbReference type="SUPFAM" id="SSF53335">
    <property type="entry name" value="S-adenosyl-L-methionine-dependent methyltransferases"/>
    <property type="match status" value="1"/>
</dbReference>
<dbReference type="Gene3D" id="3.40.50.150">
    <property type="entry name" value="Vaccinia Virus protein VP39"/>
    <property type="match status" value="1"/>
</dbReference>
<proteinExistence type="predicted"/>
<protein>
    <recommendedName>
        <fullName evidence="1">Methyltransferase type 11 domain-containing protein</fullName>
    </recommendedName>
</protein>
<dbReference type="GO" id="GO:0008757">
    <property type="term" value="F:S-adenosylmethionine-dependent methyltransferase activity"/>
    <property type="evidence" value="ECO:0007669"/>
    <property type="project" value="InterPro"/>
</dbReference>
<feature type="domain" description="Methyltransferase type 11" evidence="1">
    <location>
        <begin position="4"/>
        <end position="82"/>
    </location>
</feature>
<sequence>MFFTEQGYQVTGVDFSEGMIQVAKERCPSAHFLIQDIVNLQLGESLYDCAWMNYSLLHIQKSAVLPSLRTIARSLKAGGILSICTYLGQGEGLEQDQRYNGTPKYYSYFSQTELEEMVRSCGFSIIESTIEPLFSQYAKAPSLELWAKKS</sequence>
<dbReference type="InterPro" id="IPR029063">
    <property type="entry name" value="SAM-dependent_MTases_sf"/>
</dbReference>